<reference evidence="1 2" key="1">
    <citation type="submission" date="2017-07" db="EMBL/GenBank/DDBJ databases">
        <title>Isolation and whole genome analysis of endospore-forming bacteria from heroin.</title>
        <authorList>
            <person name="Kalinowski J."/>
            <person name="Ahrens B."/>
            <person name="Al-Dilaimi A."/>
            <person name="Winkler A."/>
            <person name="Wibberg D."/>
            <person name="Schleenbecker U."/>
            <person name="Ruckert C."/>
            <person name="Wolfel R."/>
            <person name="Grass G."/>
        </authorList>
    </citation>
    <scope>NUCLEOTIDE SEQUENCE [LARGE SCALE GENOMIC DNA]</scope>
    <source>
        <strain evidence="1 2">7509</strain>
    </source>
</reference>
<evidence type="ECO:0000313" key="1">
    <source>
        <dbReference type="EMBL" id="PAE06380.1"/>
    </source>
</evidence>
<gene>
    <name evidence="1" type="ORF">CHI12_16755</name>
</gene>
<comment type="caution">
    <text evidence="1">The sequence shown here is derived from an EMBL/GenBank/DDBJ whole genome shotgun (WGS) entry which is preliminary data.</text>
</comment>
<dbReference type="AlphaFoldDB" id="A0A268H952"/>
<organism evidence="1 2">
    <name type="scientific">Terribacillus saccharophilus</name>
    <dbReference type="NCBI Taxonomy" id="361277"/>
    <lineage>
        <taxon>Bacteria</taxon>
        <taxon>Bacillati</taxon>
        <taxon>Bacillota</taxon>
        <taxon>Bacilli</taxon>
        <taxon>Bacillales</taxon>
        <taxon>Bacillaceae</taxon>
        <taxon>Terribacillus</taxon>
    </lineage>
</organism>
<protein>
    <recommendedName>
        <fullName evidence="3">Novel toxin 21 domain-containing protein</fullName>
    </recommendedName>
</protein>
<dbReference type="Proteomes" id="UP000216475">
    <property type="component" value="Unassembled WGS sequence"/>
</dbReference>
<evidence type="ECO:0000313" key="2">
    <source>
        <dbReference type="Proteomes" id="UP000216475"/>
    </source>
</evidence>
<proteinExistence type="predicted"/>
<dbReference type="EMBL" id="NPBH01000081">
    <property type="protein sequence ID" value="PAE06380.1"/>
    <property type="molecule type" value="Genomic_DNA"/>
</dbReference>
<sequence>MKISKFTEKVRGSQKYRDPDTKWTIARDSGKANSHGGSYWKLFNSKGKRVATLTKEGKVLRK</sequence>
<accession>A0A268H952</accession>
<evidence type="ECO:0008006" key="3">
    <source>
        <dbReference type="Google" id="ProtNLM"/>
    </source>
</evidence>
<name>A0A268H952_9BACI</name>